<dbReference type="InterPro" id="IPR011990">
    <property type="entry name" value="TPR-like_helical_dom_sf"/>
</dbReference>
<sequence length="139" mass="15162">MTALPAILHEPIQALLDEGDKLFDKGKFDAALLKYEEARALLPSDLSRWEASTWVLTAIGDACFLMGDMERAQQALATAVECPEGADNAFVQLRLGQAEYELGRLEQASVALNLAYAHGGEEVFEDEDAKYRACVKAVA</sequence>
<feature type="repeat" description="TPR" evidence="1">
    <location>
        <begin position="12"/>
        <end position="45"/>
    </location>
</feature>
<evidence type="ECO:0000313" key="3">
    <source>
        <dbReference type="Proteomes" id="UP000186513"/>
    </source>
</evidence>
<dbReference type="EMBL" id="FPKR01000001">
    <property type="protein sequence ID" value="SFZ70566.1"/>
    <property type="molecule type" value="Genomic_DNA"/>
</dbReference>
<evidence type="ECO:0000313" key="2">
    <source>
        <dbReference type="EMBL" id="SFZ70566.1"/>
    </source>
</evidence>
<dbReference type="Gene3D" id="1.25.40.10">
    <property type="entry name" value="Tetratricopeptide repeat domain"/>
    <property type="match status" value="1"/>
</dbReference>
<dbReference type="AlphaFoldDB" id="A0A1K2H5G3"/>
<proteinExistence type="predicted"/>
<accession>A0A1K2H5G3</accession>
<dbReference type="SUPFAM" id="SSF48452">
    <property type="entry name" value="TPR-like"/>
    <property type="match status" value="1"/>
</dbReference>
<gene>
    <name evidence="2" type="ORF">SAMN02745887_00243</name>
</gene>
<dbReference type="STRING" id="1121279.SAMN02745887_00243"/>
<reference evidence="2 3" key="1">
    <citation type="submission" date="2016-11" db="EMBL/GenBank/DDBJ databases">
        <authorList>
            <person name="Jaros S."/>
            <person name="Januszkiewicz K."/>
            <person name="Wedrychowicz H."/>
        </authorList>
    </citation>
    <scope>NUCLEOTIDE SEQUENCE [LARGE SCALE GENOMIC DNA]</scope>
    <source>
        <strain evidence="2 3">DSM 18899</strain>
    </source>
</reference>
<dbReference type="PROSITE" id="PS50005">
    <property type="entry name" value="TPR"/>
    <property type="match status" value="1"/>
</dbReference>
<dbReference type="InterPro" id="IPR019734">
    <property type="entry name" value="TPR_rpt"/>
</dbReference>
<dbReference type="OrthoDB" id="1551390at2"/>
<keyword evidence="1" id="KW-0802">TPR repeat</keyword>
<keyword evidence="3" id="KW-1185">Reference proteome</keyword>
<dbReference type="SMART" id="SM00028">
    <property type="entry name" value="TPR"/>
    <property type="match status" value="3"/>
</dbReference>
<dbReference type="RefSeq" id="WP_072426788.1">
    <property type="nucleotide sequence ID" value="NZ_FPKR01000001.1"/>
</dbReference>
<evidence type="ECO:0000256" key="1">
    <source>
        <dbReference type="PROSITE-ProRule" id="PRU00339"/>
    </source>
</evidence>
<protein>
    <submittedName>
        <fullName evidence="2">Uncharacterized protein</fullName>
    </submittedName>
</protein>
<dbReference type="Proteomes" id="UP000186513">
    <property type="component" value="Unassembled WGS sequence"/>
</dbReference>
<name>A0A1K2H5G3_9NEIS</name>
<organism evidence="2 3">
    <name type="scientific">Chitinimonas taiwanensis DSM 18899</name>
    <dbReference type="NCBI Taxonomy" id="1121279"/>
    <lineage>
        <taxon>Bacteria</taxon>
        <taxon>Pseudomonadati</taxon>
        <taxon>Pseudomonadota</taxon>
        <taxon>Betaproteobacteria</taxon>
        <taxon>Neisseriales</taxon>
        <taxon>Chitinibacteraceae</taxon>
        <taxon>Chitinimonas</taxon>
    </lineage>
</organism>